<evidence type="ECO:0000259" key="3">
    <source>
        <dbReference type="Pfam" id="PF16859"/>
    </source>
</evidence>
<keyword evidence="5" id="KW-1185">Reference proteome</keyword>
<dbReference type="InterPro" id="IPR036271">
    <property type="entry name" value="Tet_transcr_reg_TetR-rel_C_sf"/>
</dbReference>
<dbReference type="EMBL" id="JADOUA010000001">
    <property type="protein sequence ID" value="MBG6086885.1"/>
    <property type="molecule type" value="Genomic_DNA"/>
</dbReference>
<feature type="domain" description="Tetracyclin repressor-like C-terminal" evidence="3">
    <location>
        <begin position="41"/>
        <end position="151"/>
    </location>
</feature>
<evidence type="ECO:0000256" key="1">
    <source>
        <dbReference type="ARBA" id="ARBA00023015"/>
    </source>
</evidence>
<dbReference type="AlphaFoldDB" id="A0A931GGZ8"/>
<reference evidence="4" key="1">
    <citation type="submission" date="2020-11" db="EMBL/GenBank/DDBJ databases">
        <title>Sequencing the genomes of 1000 actinobacteria strains.</title>
        <authorList>
            <person name="Klenk H.-P."/>
        </authorList>
    </citation>
    <scope>NUCLEOTIDE SEQUENCE</scope>
    <source>
        <strain evidence="4">DSM 43175</strain>
    </source>
</reference>
<gene>
    <name evidence="4" type="ORF">IW256_000998</name>
</gene>
<organism evidence="4 5">
    <name type="scientific">Actinomadura viridis</name>
    <dbReference type="NCBI Taxonomy" id="58110"/>
    <lineage>
        <taxon>Bacteria</taxon>
        <taxon>Bacillati</taxon>
        <taxon>Actinomycetota</taxon>
        <taxon>Actinomycetes</taxon>
        <taxon>Streptosporangiales</taxon>
        <taxon>Thermomonosporaceae</taxon>
        <taxon>Actinomadura</taxon>
    </lineage>
</organism>
<dbReference type="Proteomes" id="UP000614047">
    <property type="component" value="Unassembled WGS sequence"/>
</dbReference>
<proteinExistence type="predicted"/>
<dbReference type="SUPFAM" id="SSF48498">
    <property type="entry name" value="Tetracyclin repressor-like, C-terminal domain"/>
    <property type="match status" value="1"/>
</dbReference>
<evidence type="ECO:0000313" key="4">
    <source>
        <dbReference type="EMBL" id="MBG6086885.1"/>
    </source>
</evidence>
<dbReference type="InterPro" id="IPR011075">
    <property type="entry name" value="TetR_C"/>
</dbReference>
<sequence length="159" mass="17313">MAAIAARAGVTEELLATRWPSRSALLIDAFRREIGAEFLLADSGDFHADLRSQLTAVAKVFTDPSISPHLTALIAEMQHDPEVSGTFGERVFGPNRFMARARFESARKSGQIRDDIDIDTAIDLTFAPLWFRLLLPTGPITPDYAAEVADLSVAALGRS</sequence>
<comment type="caution">
    <text evidence="4">The sequence shown here is derived from an EMBL/GenBank/DDBJ whole genome shotgun (WGS) entry which is preliminary data.</text>
</comment>
<name>A0A931GGZ8_9ACTN</name>
<evidence type="ECO:0000313" key="5">
    <source>
        <dbReference type="Proteomes" id="UP000614047"/>
    </source>
</evidence>
<accession>A0A931GGZ8</accession>
<keyword evidence="1" id="KW-0805">Transcription regulation</keyword>
<protein>
    <submittedName>
        <fullName evidence="4">AcrR family transcriptional regulator</fullName>
    </submittedName>
</protein>
<dbReference type="Gene3D" id="1.10.357.10">
    <property type="entry name" value="Tetracycline Repressor, domain 2"/>
    <property type="match status" value="1"/>
</dbReference>
<keyword evidence="2" id="KW-0804">Transcription</keyword>
<evidence type="ECO:0000256" key="2">
    <source>
        <dbReference type="ARBA" id="ARBA00023163"/>
    </source>
</evidence>
<dbReference type="Pfam" id="PF16859">
    <property type="entry name" value="TetR_C_11"/>
    <property type="match status" value="1"/>
</dbReference>